<dbReference type="InterPro" id="IPR007813">
    <property type="entry name" value="PilN"/>
</dbReference>
<dbReference type="InterPro" id="IPR052534">
    <property type="entry name" value="Extracell_DNA_Util/SecSys_Comp"/>
</dbReference>
<evidence type="ECO:0000313" key="4">
    <source>
        <dbReference type="Proteomes" id="UP001055453"/>
    </source>
</evidence>
<dbReference type="RefSeq" id="WP_251958754.1">
    <property type="nucleotide sequence ID" value="NZ_AP025732.1"/>
</dbReference>
<dbReference type="Proteomes" id="UP001055453">
    <property type="component" value="Chromosome"/>
</dbReference>
<evidence type="ECO:0000256" key="2">
    <source>
        <dbReference type="SAM" id="Phobius"/>
    </source>
</evidence>
<keyword evidence="2" id="KW-1133">Transmembrane helix</keyword>
<dbReference type="PANTHER" id="PTHR40278:SF1">
    <property type="entry name" value="DNA UTILIZATION PROTEIN HOFN"/>
    <property type="match status" value="1"/>
</dbReference>
<accession>A0ABM7YXH1</accession>
<feature type="transmembrane region" description="Helical" evidence="2">
    <location>
        <begin position="36"/>
        <end position="58"/>
    </location>
</feature>
<sequence>MYSLDVNFLKDRPAYKTKPERGKGISLKFPTGDLTLLYAGVAVGVVLPALLGIGWWLLQGKIVELDGQIAQLDQESKRLDTEIGNLNKIKAETKAVQGETQALVTVFDQIRPWSAMLQDLRDRIPAAVQIENIKQVPPVVPTAGQPATNPAGGLEITGLARSFNDVNDFLLSLQQSRFLKPTESRIVTATLIDLPLPPGADRPVNGVVIKPPQVVQYTIQSGMSDVPASELIRELEKKGTVGLVTRIRNMQQTGVISK</sequence>
<name>A0ABM7YXH1_NOSCO</name>
<reference evidence="3" key="1">
    <citation type="submission" date="2022-04" db="EMBL/GenBank/DDBJ databases">
        <title>Complete genome sequence of a cyanobacterium, Nostoc sp. SO-36, isolated in Antarctica.</title>
        <authorList>
            <person name="Kanesaki Y."/>
            <person name="Effendi D."/>
            <person name="Sakamoto T."/>
            <person name="Ohtani S."/>
            <person name="Awai K."/>
        </authorList>
    </citation>
    <scope>NUCLEOTIDE SEQUENCE</scope>
    <source>
        <strain evidence="3">SO-36</strain>
    </source>
</reference>
<gene>
    <name evidence="3" type="ORF">ANSO36C_11480</name>
</gene>
<protein>
    <recommendedName>
        <fullName evidence="5">Fimbrial protein</fullName>
    </recommendedName>
</protein>
<organism evidence="3 4">
    <name type="scientific">Nostoc cf. commune SO-36</name>
    <dbReference type="NCBI Taxonomy" id="449208"/>
    <lineage>
        <taxon>Bacteria</taxon>
        <taxon>Bacillati</taxon>
        <taxon>Cyanobacteriota</taxon>
        <taxon>Cyanophyceae</taxon>
        <taxon>Nostocales</taxon>
        <taxon>Nostocaceae</taxon>
        <taxon>Nostoc</taxon>
    </lineage>
</organism>
<dbReference type="PANTHER" id="PTHR40278">
    <property type="entry name" value="DNA UTILIZATION PROTEIN HOFN"/>
    <property type="match status" value="1"/>
</dbReference>
<keyword evidence="1" id="KW-0175">Coiled coil</keyword>
<evidence type="ECO:0008006" key="5">
    <source>
        <dbReference type="Google" id="ProtNLM"/>
    </source>
</evidence>
<keyword evidence="4" id="KW-1185">Reference proteome</keyword>
<proteinExistence type="predicted"/>
<keyword evidence="2" id="KW-0472">Membrane</keyword>
<dbReference type="EMBL" id="AP025732">
    <property type="protein sequence ID" value="BDI15346.1"/>
    <property type="molecule type" value="Genomic_DNA"/>
</dbReference>
<evidence type="ECO:0000313" key="3">
    <source>
        <dbReference type="EMBL" id="BDI15346.1"/>
    </source>
</evidence>
<dbReference type="Pfam" id="PF05137">
    <property type="entry name" value="PilN"/>
    <property type="match status" value="1"/>
</dbReference>
<evidence type="ECO:0000256" key="1">
    <source>
        <dbReference type="SAM" id="Coils"/>
    </source>
</evidence>
<keyword evidence="2" id="KW-0812">Transmembrane</keyword>
<feature type="coiled-coil region" evidence="1">
    <location>
        <begin position="62"/>
        <end position="89"/>
    </location>
</feature>